<feature type="chain" id="PRO_5042574420" description="Surface antigen domain-containing protein" evidence="2">
    <location>
        <begin position="23"/>
        <end position="128"/>
    </location>
</feature>
<dbReference type="Proteomes" id="UP000562723">
    <property type="component" value="Unassembled WGS sequence"/>
</dbReference>
<feature type="region of interest" description="Disordered" evidence="1">
    <location>
        <begin position="40"/>
        <end position="94"/>
    </location>
</feature>
<organism evidence="3 4">
    <name type="scientific">Pseudomonas brassicacearum</name>
    <dbReference type="NCBI Taxonomy" id="930166"/>
    <lineage>
        <taxon>Bacteria</taxon>
        <taxon>Pseudomonadati</taxon>
        <taxon>Pseudomonadota</taxon>
        <taxon>Gammaproteobacteria</taxon>
        <taxon>Pseudomonadales</taxon>
        <taxon>Pseudomonadaceae</taxon>
        <taxon>Pseudomonas</taxon>
    </lineage>
</organism>
<keyword evidence="2" id="KW-0732">Signal</keyword>
<feature type="compositionally biased region" description="Polar residues" evidence="1">
    <location>
        <begin position="79"/>
        <end position="88"/>
    </location>
</feature>
<evidence type="ECO:0008006" key="5">
    <source>
        <dbReference type="Google" id="ProtNLM"/>
    </source>
</evidence>
<evidence type="ECO:0000313" key="3">
    <source>
        <dbReference type="EMBL" id="NUT82993.1"/>
    </source>
</evidence>
<feature type="compositionally biased region" description="Basic and acidic residues" evidence="1">
    <location>
        <begin position="47"/>
        <end position="62"/>
    </location>
</feature>
<dbReference type="EMBL" id="JABFMS010000039">
    <property type="protein sequence ID" value="NUT82993.1"/>
    <property type="molecule type" value="Genomic_DNA"/>
</dbReference>
<sequence length="128" mass="13702">MSSKQSTIVGLICGLVSSSALAELPDQSILTRYGITSDQLPAAQAGKPEEAPTPRSRFEVQPEKPWVSVSLGETKKPDTTGNLSIDRSNQQEHERCLRLQGDSLRRKGAMISCQESGPMPGGSSGFSQ</sequence>
<dbReference type="AlphaFoldDB" id="A0AAJ3FZ79"/>
<gene>
    <name evidence="3" type="ORF">HNO85_18790</name>
</gene>
<evidence type="ECO:0000256" key="1">
    <source>
        <dbReference type="SAM" id="MobiDB-lite"/>
    </source>
</evidence>
<name>A0AAJ3FZ79_9PSED</name>
<proteinExistence type="predicted"/>
<evidence type="ECO:0000313" key="4">
    <source>
        <dbReference type="Proteomes" id="UP000562723"/>
    </source>
</evidence>
<dbReference type="RefSeq" id="WP_175360600.1">
    <property type="nucleotide sequence ID" value="NZ_JABFMS010000039.1"/>
</dbReference>
<evidence type="ECO:0000256" key="2">
    <source>
        <dbReference type="SAM" id="SignalP"/>
    </source>
</evidence>
<reference evidence="3 4" key="1">
    <citation type="journal article" date="2020" name="Front. Plant Sci.">
        <title>Isolation of Rhizosphere Bacteria That Improve Quality and Water Stress Tolerance in Greenhouse Ornamentals.</title>
        <authorList>
            <person name="Nordstedt N.P."/>
            <person name="Jones M.L."/>
        </authorList>
    </citation>
    <scope>NUCLEOTIDE SEQUENCE [LARGE SCALE GENOMIC DNA]</scope>
    <source>
        <strain evidence="3 4">C2F7</strain>
    </source>
</reference>
<comment type="caution">
    <text evidence="3">The sequence shown here is derived from an EMBL/GenBank/DDBJ whole genome shotgun (WGS) entry which is preliminary data.</text>
</comment>
<protein>
    <recommendedName>
        <fullName evidence="5">Surface antigen domain-containing protein</fullName>
    </recommendedName>
</protein>
<feature type="signal peptide" evidence="2">
    <location>
        <begin position="1"/>
        <end position="22"/>
    </location>
</feature>
<accession>A0AAJ3FZ79</accession>